<dbReference type="PROSITE" id="PS51257">
    <property type="entry name" value="PROKAR_LIPOPROTEIN"/>
    <property type="match status" value="1"/>
</dbReference>
<dbReference type="Gene3D" id="1.10.10.1100">
    <property type="entry name" value="BFD-like [2Fe-2S]-binding domain"/>
    <property type="match status" value="1"/>
</dbReference>
<dbReference type="Gene3D" id="3.50.50.60">
    <property type="entry name" value="FAD/NAD(P)-binding domain"/>
    <property type="match status" value="1"/>
</dbReference>
<dbReference type="CDD" id="cd19946">
    <property type="entry name" value="GlpA-like_Fer2_BFD-like"/>
    <property type="match status" value="1"/>
</dbReference>
<dbReference type="PANTHER" id="PTHR42720:SF1">
    <property type="entry name" value="GLYCEROL 3-PHOSPHATE OXIDASE"/>
    <property type="match status" value="1"/>
</dbReference>
<dbReference type="InterPro" id="IPR041854">
    <property type="entry name" value="BFD-like_2Fe2S-bd_dom_sf"/>
</dbReference>
<name>A0A385Q3Z4_9FIRM</name>
<dbReference type="KEGG" id="lua:D4A81_11010"/>
<dbReference type="RefSeq" id="WP_111524000.1">
    <property type="nucleotide sequence ID" value="NZ_CP032364.1"/>
</dbReference>
<accession>A0A385Q3Z4</accession>
<dbReference type="Pfam" id="PF01266">
    <property type="entry name" value="DAO"/>
    <property type="match status" value="1"/>
</dbReference>
<dbReference type="EMBL" id="CP032364">
    <property type="protein sequence ID" value="AYB00408.1"/>
    <property type="molecule type" value="Genomic_DNA"/>
</dbReference>
<dbReference type="Proteomes" id="UP000265562">
    <property type="component" value="Chromosome"/>
</dbReference>
<protein>
    <submittedName>
        <fullName evidence="1">FAD/NAD(P)-binding oxidoreductase</fullName>
    </submittedName>
</protein>
<dbReference type="AlphaFoldDB" id="A0A385Q3Z4"/>
<sequence>MRDIIIIGAGVSGTACARELSKYKLDVLVVEKEEDVCCGTSKANSAIVHAGFDAKVGTLMAELNVKGNEMMEELCNELDIKFQRNGAVVACYSSNDIDKLEELKARGISNGVKGLKIIYQQELRELEPNISDEAVAALYAPSSGIICPFDLNIAMAENAAANGVDFIFDCEVKNINKKDDFYELETSKGNIQSKIVINAAGVYADIFHNMVSEKKINITPRRGAYCLLDKSVGNHVKSTCFSLPDEVYGKGVLVTPTVDGNLLVGPTANDILDREGTETTATEIRELIQKANRNVKNLPMKQVITSFAGLRAHEDGGDFIVEQVDDAPGFIDCAGIESPGLTSAPAIGIKVADIVRSILSPQINNNFVENRKGILNPNHLSIEDRNKLIKENPTYGNIVCRCEMVSEGEIIDAINRPLGAKSLDGIKRRTRAGAGRCQAGFCTPKSMEILSRELKLPQSQISKCGGNSTFIRGIDKESL</sequence>
<dbReference type="Gene3D" id="3.30.9.10">
    <property type="entry name" value="D-Amino Acid Oxidase, subunit A, domain 2"/>
    <property type="match status" value="1"/>
</dbReference>
<dbReference type="Pfam" id="PF04324">
    <property type="entry name" value="Fer2_BFD"/>
    <property type="match status" value="1"/>
</dbReference>
<dbReference type="InterPro" id="IPR036188">
    <property type="entry name" value="FAD/NAD-bd_sf"/>
</dbReference>
<dbReference type="InterPro" id="IPR052745">
    <property type="entry name" value="G3P_Oxidase/Oxidoreductase"/>
</dbReference>
<dbReference type="InterPro" id="IPR006076">
    <property type="entry name" value="FAD-dep_OxRdtase"/>
</dbReference>
<evidence type="ECO:0000313" key="1">
    <source>
        <dbReference type="EMBL" id="AYB00408.1"/>
    </source>
</evidence>
<dbReference type="OrthoDB" id="9801699at2"/>
<evidence type="ECO:0000313" key="2">
    <source>
        <dbReference type="Proteomes" id="UP000265562"/>
    </source>
</evidence>
<keyword evidence="2" id="KW-1185">Reference proteome</keyword>
<dbReference type="SUPFAM" id="SSF51905">
    <property type="entry name" value="FAD/NAD(P)-binding domain"/>
    <property type="match status" value="1"/>
</dbReference>
<dbReference type="PANTHER" id="PTHR42720">
    <property type="entry name" value="GLYCEROL-3-PHOSPHATE DEHYDROGENASE"/>
    <property type="match status" value="1"/>
</dbReference>
<proteinExistence type="predicted"/>
<dbReference type="InterPro" id="IPR007419">
    <property type="entry name" value="BFD-like_2Fe2S-bd_dom"/>
</dbReference>
<gene>
    <name evidence="1" type="ORF">D4A81_11010</name>
</gene>
<reference evidence="1 2" key="1">
    <citation type="submission" date="2018-09" db="EMBL/GenBank/DDBJ databases">
        <title>Genome sequencing of Lachnoanaerobaculum umeaense DSM 23576.</title>
        <authorList>
            <person name="Kook J.-K."/>
            <person name="Park S.-N."/>
            <person name="Lim Y.K."/>
        </authorList>
    </citation>
    <scope>NUCLEOTIDE SEQUENCE [LARGE SCALE GENOMIC DNA]</scope>
    <source>
        <strain evidence="2">DSM 23576 \ CCUG 58757</strain>
    </source>
</reference>
<organism evidence="1 2">
    <name type="scientific">Lachnoanaerobaculum umeaense</name>
    <dbReference type="NCBI Taxonomy" id="617123"/>
    <lineage>
        <taxon>Bacteria</taxon>
        <taxon>Bacillati</taxon>
        <taxon>Bacillota</taxon>
        <taxon>Clostridia</taxon>
        <taxon>Lachnospirales</taxon>
        <taxon>Lachnospiraceae</taxon>
        <taxon>Lachnoanaerobaculum</taxon>
    </lineage>
</organism>